<evidence type="ECO:0000259" key="4">
    <source>
        <dbReference type="PROSITE" id="PS50250"/>
    </source>
</evidence>
<keyword evidence="2 5" id="KW-0647">Proteasome</keyword>
<dbReference type="Pfam" id="PF25573">
    <property type="entry name" value="TPR_PSMD3_N"/>
    <property type="match status" value="1"/>
</dbReference>
<feature type="region of interest" description="Disordered" evidence="3">
    <location>
        <begin position="1"/>
        <end position="20"/>
    </location>
</feature>
<protein>
    <submittedName>
        <fullName evidence="5">Proteasome regulatory particle lid subunit</fullName>
    </submittedName>
</protein>
<dbReference type="InterPro" id="IPR057985">
    <property type="entry name" value="TPR_PSMD3_N"/>
</dbReference>
<dbReference type="SMART" id="SM00088">
    <property type="entry name" value="PINT"/>
    <property type="match status" value="1"/>
</dbReference>
<evidence type="ECO:0000256" key="2">
    <source>
        <dbReference type="ARBA" id="ARBA00022942"/>
    </source>
</evidence>
<evidence type="ECO:0000256" key="3">
    <source>
        <dbReference type="SAM" id="MobiDB-lite"/>
    </source>
</evidence>
<dbReference type="GO" id="GO:0030234">
    <property type="term" value="F:enzyme regulator activity"/>
    <property type="evidence" value="ECO:0007669"/>
    <property type="project" value="InterPro"/>
</dbReference>
<evidence type="ECO:0000313" key="5">
    <source>
        <dbReference type="EMBL" id="OVF06544.1"/>
    </source>
</evidence>
<dbReference type="PANTHER" id="PTHR10758:SF2">
    <property type="entry name" value="26S PROTEASOME NON-ATPASE REGULATORY SUBUNIT 3"/>
    <property type="match status" value="1"/>
</dbReference>
<dbReference type="KEGG" id="clus:A9F13_20g00385"/>
<dbReference type="PANTHER" id="PTHR10758">
    <property type="entry name" value="26S PROTEASOME NON-ATPASE REGULATORY SUBUNIT 3/COP9 SIGNALOSOME COMPLEX SUBUNIT 3"/>
    <property type="match status" value="1"/>
</dbReference>
<name>A0AA91SZX0_CLALS</name>
<dbReference type="InterPro" id="IPR050756">
    <property type="entry name" value="CSN3"/>
</dbReference>
<dbReference type="EMBL" id="LYUB02000020">
    <property type="protein sequence ID" value="OVF06544.1"/>
    <property type="molecule type" value="Genomic_DNA"/>
</dbReference>
<gene>
    <name evidence="5" type="ORF">A9F13_20g00385</name>
</gene>
<dbReference type="PROSITE" id="PS50250">
    <property type="entry name" value="PCI"/>
    <property type="match status" value="1"/>
</dbReference>
<dbReference type="SUPFAM" id="SSF46785">
    <property type="entry name" value="Winged helix' DNA-binding domain"/>
    <property type="match status" value="1"/>
</dbReference>
<evidence type="ECO:0000256" key="1">
    <source>
        <dbReference type="ARBA" id="ARBA00007912"/>
    </source>
</evidence>
<organism evidence="5 6">
    <name type="scientific">Clavispora lusitaniae</name>
    <name type="common">Candida lusitaniae</name>
    <dbReference type="NCBI Taxonomy" id="36911"/>
    <lineage>
        <taxon>Eukaryota</taxon>
        <taxon>Fungi</taxon>
        <taxon>Dikarya</taxon>
        <taxon>Ascomycota</taxon>
        <taxon>Saccharomycotina</taxon>
        <taxon>Pichiomycetes</taxon>
        <taxon>Metschnikowiaceae</taxon>
        <taxon>Clavispora</taxon>
    </lineage>
</organism>
<dbReference type="GO" id="GO:0008541">
    <property type="term" value="C:proteasome regulatory particle, lid subcomplex"/>
    <property type="evidence" value="ECO:0007669"/>
    <property type="project" value="TreeGrafter"/>
</dbReference>
<sequence>MTTQTDVEMKDSVLPPADKAGSELSLSEEIELAFGSLQKAANNFDNRYVFKVFRELRSLRSKIAQDVSALTSVISAYYPSDHPSRKTLLDKLPAGSGSAEAGRVGEVLPETNAYLHLLVQLYLLDTHDLDKLDEFNQQVITLLNSYNRRTLDFISAKMWFYISRSAELRNDLLSVRPALLAGLRSATLRHDDETTASIITLLLRNYLLTHDISQAANFCEKIDFPANAGNALTARYYYYLSRINAVQLDYSAAHECVVAAIRKAPQTKLARGFLQEATKLSIIIELLMGDIPELKVFKSSTGNLEPYFLVTRAVRLGDLKMFEEVLNKYEAVFVKDNNFTLVSKLRQNVIKTGIRMISLSYSRISLKEICIKLHLDSEEATEYIVSKAIRDGVIDASVNHKDGYMQSRELLDVYSTKAPQEEFNQRIRFCLSLYNDSVKAMRYPSSDSKPDVSSHSLEGLEDEMGLLQAIEDGDLDDFMD</sequence>
<dbReference type="SMART" id="SM00753">
    <property type="entry name" value="PAM"/>
    <property type="match status" value="1"/>
</dbReference>
<evidence type="ECO:0000313" key="6">
    <source>
        <dbReference type="Proteomes" id="UP000195602"/>
    </source>
</evidence>
<dbReference type="InterPro" id="IPR013586">
    <property type="entry name" value="PSMD3_C"/>
</dbReference>
<dbReference type="GO" id="GO:0006511">
    <property type="term" value="P:ubiquitin-dependent protein catabolic process"/>
    <property type="evidence" value="ECO:0007669"/>
    <property type="project" value="TreeGrafter"/>
</dbReference>
<proteinExistence type="inferred from homology"/>
<dbReference type="GO" id="GO:0042176">
    <property type="term" value="P:regulation of protein catabolic process"/>
    <property type="evidence" value="ECO:0007669"/>
    <property type="project" value="InterPro"/>
</dbReference>
<dbReference type="AlphaFoldDB" id="A0AA91SZX0"/>
<dbReference type="Proteomes" id="UP000195602">
    <property type="component" value="Unassembled WGS sequence"/>
</dbReference>
<dbReference type="InterPro" id="IPR000717">
    <property type="entry name" value="PCI_dom"/>
</dbReference>
<dbReference type="InterPro" id="IPR036390">
    <property type="entry name" value="WH_DNA-bd_sf"/>
</dbReference>
<accession>A0AA91SZX0</accession>
<dbReference type="Gene3D" id="1.25.40.570">
    <property type="match status" value="1"/>
</dbReference>
<feature type="domain" description="PCI" evidence="4">
    <location>
        <begin position="234"/>
        <end position="412"/>
    </location>
</feature>
<reference evidence="5 6" key="1">
    <citation type="submission" date="2017-04" db="EMBL/GenBank/DDBJ databases">
        <title>Draft genome of the yeast Clavispora lusitaniae type strain CBS 6936.</title>
        <authorList>
            <person name="Durrens P."/>
            <person name="Klopp C."/>
            <person name="Biteau N."/>
            <person name="Fitton-Ouhabi V."/>
            <person name="Dementhon K."/>
            <person name="Accoceberry I."/>
            <person name="Sherman D.J."/>
            <person name="Noel T."/>
        </authorList>
    </citation>
    <scope>NUCLEOTIDE SEQUENCE [LARGE SCALE GENOMIC DNA]</scope>
    <source>
        <strain evidence="5 6">CBS 6936</strain>
    </source>
</reference>
<dbReference type="Pfam" id="PF01399">
    <property type="entry name" value="PCI"/>
    <property type="match status" value="1"/>
</dbReference>
<dbReference type="Pfam" id="PF08375">
    <property type="entry name" value="Rpn3_C"/>
    <property type="match status" value="1"/>
</dbReference>
<comment type="caution">
    <text evidence="5">The sequence shown here is derived from an EMBL/GenBank/DDBJ whole genome shotgun (WGS) entry which is preliminary data.</text>
</comment>
<comment type="similarity">
    <text evidence="1">Belongs to the proteasome subunit S3 family.</text>
</comment>